<organism evidence="5 6">
    <name type="scientific">Sunxiuqinia elliptica</name>
    <dbReference type="NCBI Taxonomy" id="655355"/>
    <lineage>
        <taxon>Bacteria</taxon>
        <taxon>Pseudomonadati</taxon>
        <taxon>Bacteroidota</taxon>
        <taxon>Bacteroidia</taxon>
        <taxon>Marinilabiliales</taxon>
        <taxon>Prolixibacteraceae</taxon>
        <taxon>Sunxiuqinia</taxon>
    </lineage>
</organism>
<keyword evidence="2" id="KW-0560">Oxidoreductase</keyword>
<dbReference type="STRING" id="655355.SAMN05216283_101837"/>
<dbReference type="InterPro" id="IPR002347">
    <property type="entry name" value="SDR_fam"/>
</dbReference>
<dbReference type="InterPro" id="IPR020904">
    <property type="entry name" value="Sc_DH/Rdtase_CS"/>
</dbReference>
<protein>
    <recommendedName>
        <fullName evidence="7">Short-chain dehydrogenase</fullName>
    </recommendedName>
</protein>
<evidence type="ECO:0000313" key="6">
    <source>
        <dbReference type="Proteomes" id="UP000198964"/>
    </source>
</evidence>
<dbReference type="EMBL" id="FONW01000001">
    <property type="protein sequence ID" value="SFE71979.1"/>
    <property type="molecule type" value="Genomic_DNA"/>
</dbReference>
<feature type="region of interest" description="Disordered" evidence="4">
    <location>
        <begin position="264"/>
        <end position="293"/>
    </location>
</feature>
<name>A0A1I2CUJ5_9BACT</name>
<dbReference type="PANTHER" id="PTHR44196">
    <property type="entry name" value="DEHYDROGENASE/REDUCTASE SDR FAMILY MEMBER 7B"/>
    <property type="match status" value="1"/>
</dbReference>
<sequence>MSKHNNLYTLITGASTGLGKAFAEECAHRKMNLILVALPNENLASLCEVLKNTYQVNVFCKETDLTDRQAAVNFAKWVIDNFSVNILINNAGTGGTKLFTDSTLDYLDNMIQLNIRATTLLTRLLLPSLKKHAPAHILNVSSLAAFSPVPYKTIYPATKAFIHHFSRGLGAELKGTQVSVSVLYPGPIMTNSDVTKRISGQSSYVKLSIMTPEETARIAIRKMLKRKTVIIPGFMNRFNAFFIRLVPVDFRIFVGTQIFKRDFKKKKPQQHEGTDNRSQQSSWQQPDQKTIAS</sequence>
<gene>
    <name evidence="5" type="ORF">SAMN05216283_101837</name>
</gene>
<proteinExistence type="inferred from homology"/>
<dbReference type="PIRSF" id="PIRSF000126">
    <property type="entry name" value="11-beta-HSD1"/>
    <property type="match status" value="1"/>
</dbReference>
<evidence type="ECO:0008006" key="7">
    <source>
        <dbReference type="Google" id="ProtNLM"/>
    </source>
</evidence>
<dbReference type="RefSeq" id="WP_170846853.1">
    <property type="nucleotide sequence ID" value="NZ_FONW01000001.1"/>
</dbReference>
<dbReference type="PRINTS" id="PR00081">
    <property type="entry name" value="GDHRDH"/>
</dbReference>
<evidence type="ECO:0000313" key="5">
    <source>
        <dbReference type="EMBL" id="SFE71979.1"/>
    </source>
</evidence>
<dbReference type="InterPro" id="IPR036291">
    <property type="entry name" value="NAD(P)-bd_dom_sf"/>
</dbReference>
<evidence type="ECO:0000256" key="3">
    <source>
        <dbReference type="RuleBase" id="RU000363"/>
    </source>
</evidence>
<dbReference type="GO" id="GO:0016491">
    <property type="term" value="F:oxidoreductase activity"/>
    <property type="evidence" value="ECO:0007669"/>
    <property type="project" value="UniProtKB-KW"/>
</dbReference>
<dbReference type="SUPFAM" id="SSF51735">
    <property type="entry name" value="NAD(P)-binding Rossmann-fold domains"/>
    <property type="match status" value="1"/>
</dbReference>
<evidence type="ECO:0000256" key="4">
    <source>
        <dbReference type="SAM" id="MobiDB-lite"/>
    </source>
</evidence>
<dbReference type="CDD" id="cd05233">
    <property type="entry name" value="SDR_c"/>
    <property type="match status" value="1"/>
</dbReference>
<feature type="compositionally biased region" description="Polar residues" evidence="4">
    <location>
        <begin position="276"/>
        <end position="293"/>
    </location>
</feature>
<dbReference type="PROSITE" id="PS00061">
    <property type="entry name" value="ADH_SHORT"/>
    <property type="match status" value="1"/>
</dbReference>
<comment type="similarity">
    <text evidence="1 3">Belongs to the short-chain dehydrogenases/reductases (SDR) family.</text>
</comment>
<reference evidence="5 6" key="1">
    <citation type="submission" date="2016-10" db="EMBL/GenBank/DDBJ databases">
        <authorList>
            <person name="de Groot N.N."/>
        </authorList>
    </citation>
    <scope>NUCLEOTIDE SEQUENCE [LARGE SCALE GENOMIC DNA]</scope>
    <source>
        <strain evidence="5 6">CGMCC 1.9156</strain>
    </source>
</reference>
<dbReference type="Proteomes" id="UP000198964">
    <property type="component" value="Unassembled WGS sequence"/>
</dbReference>
<dbReference type="Gene3D" id="3.40.50.720">
    <property type="entry name" value="NAD(P)-binding Rossmann-like Domain"/>
    <property type="match status" value="1"/>
</dbReference>
<evidence type="ECO:0000256" key="1">
    <source>
        <dbReference type="ARBA" id="ARBA00006484"/>
    </source>
</evidence>
<dbReference type="Pfam" id="PF00106">
    <property type="entry name" value="adh_short"/>
    <property type="match status" value="1"/>
</dbReference>
<keyword evidence="6" id="KW-1185">Reference proteome</keyword>
<dbReference type="PANTHER" id="PTHR44196:SF2">
    <property type="entry name" value="SHORT-CHAIN DEHYDROGENASE-RELATED"/>
    <property type="match status" value="1"/>
</dbReference>
<dbReference type="AlphaFoldDB" id="A0A1I2CUJ5"/>
<dbReference type="PRINTS" id="PR00080">
    <property type="entry name" value="SDRFAMILY"/>
</dbReference>
<evidence type="ECO:0000256" key="2">
    <source>
        <dbReference type="ARBA" id="ARBA00023002"/>
    </source>
</evidence>
<accession>A0A1I2CUJ5</accession>
<dbReference type="GO" id="GO:0016020">
    <property type="term" value="C:membrane"/>
    <property type="evidence" value="ECO:0007669"/>
    <property type="project" value="TreeGrafter"/>
</dbReference>